<dbReference type="Proteomes" id="UP000831796">
    <property type="component" value="Chromosome"/>
</dbReference>
<evidence type="ECO:0000256" key="1">
    <source>
        <dbReference type="ARBA" id="ARBA00022737"/>
    </source>
</evidence>
<reference evidence="5" key="1">
    <citation type="submission" date="2022-04" db="EMBL/GenBank/DDBJ databases">
        <title>Hymenobacter sp. isolated from the air.</title>
        <authorList>
            <person name="Won M."/>
            <person name="Lee C.-M."/>
            <person name="Woen H.-Y."/>
            <person name="Kwon S.-W."/>
        </authorList>
    </citation>
    <scope>NUCLEOTIDE SEQUENCE</scope>
    <source>
        <strain evidence="5">5116S-3</strain>
    </source>
</reference>
<evidence type="ECO:0000256" key="3">
    <source>
        <dbReference type="PROSITE-ProRule" id="PRU00339"/>
    </source>
</evidence>
<keyword evidence="6" id="KW-1185">Reference proteome</keyword>
<dbReference type="InterPro" id="IPR019734">
    <property type="entry name" value="TPR_rpt"/>
</dbReference>
<keyword evidence="4" id="KW-0472">Membrane</keyword>
<protein>
    <submittedName>
        <fullName evidence="5">Tetratricopeptide repeat protein</fullName>
    </submittedName>
</protein>
<dbReference type="AlphaFoldDB" id="A0A8T9QDT9"/>
<accession>A0A8T9QDT9</accession>
<dbReference type="PANTHER" id="PTHR44943">
    <property type="entry name" value="CELLULOSE SYNTHASE OPERON PROTEIN C"/>
    <property type="match status" value="1"/>
</dbReference>
<evidence type="ECO:0000256" key="4">
    <source>
        <dbReference type="SAM" id="Phobius"/>
    </source>
</evidence>
<sequence length="353" mass="39587">MNRAEWYKRGQLLLDRHRPEQAEQVLRQGLAEQPRQVFAHILLALALYRQNRMAEARTAAHGALALDPAASEAYYLLSLIENQLEQPTASYAALAEALRLQPFNTKYLAVQAQFLLHQERWAEAQAAAERGLAHNPLHADSLVARAKALCQQKRWAELDQALHRLLAAHPNLTTAHLLRGQEALRQKQYPEARAYIQEALRLDPLNQEAKLLLTASEAKQTLAKPSTLEAPFLNPLPWWGWLAFLALLALSGGALLESADQSEEYFLWYSGGMWAVAALILTGQYGKKLLRQRPLTILLLGMAGVAFCAGYSLVVWHKTYAPDLLRLIPLTVMLSLHRIWGQKQKPLSATTAH</sequence>
<dbReference type="InterPro" id="IPR011990">
    <property type="entry name" value="TPR-like_helical_dom_sf"/>
</dbReference>
<feature type="repeat" description="TPR" evidence="3">
    <location>
        <begin position="173"/>
        <end position="206"/>
    </location>
</feature>
<proteinExistence type="predicted"/>
<keyword evidence="4" id="KW-1133">Transmembrane helix</keyword>
<feature type="transmembrane region" description="Helical" evidence="4">
    <location>
        <begin position="265"/>
        <end position="283"/>
    </location>
</feature>
<dbReference type="RefSeq" id="WP_244677650.1">
    <property type="nucleotide sequence ID" value="NZ_CP095046.1"/>
</dbReference>
<evidence type="ECO:0000313" key="5">
    <source>
        <dbReference type="EMBL" id="UOQ74308.1"/>
    </source>
</evidence>
<dbReference type="EMBL" id="CP095046">
    <property type="protein sequence ID" value="UOQ74308.1"/>
    <property type="molecule type" value="Genomic_DNA"/>
</dbReference>
<dbReference type="Pfam" id="PF13181">
    <property type="entry name" value="TPR_8"/>
    <property type="match status" value="1"/>
</dbReference>
<keyword evidence="1" id="KW-0677">Repeat</keyword>
<gene>
    <name evidence="5" type="ORF">MUN79_10735</name>
</gene>
<dbReference type="InterPro" id="IPR051685">
    <property type="entry name" value="Ycf3/AcsC/BcsC/TPR_MFPF"/>
</dbReference>
<dbReference type="Pfam" id="PF07719">
    <property type="entry name" value="TPR_2"/>
    <property type="match status" value="1"/>
</dbReference>
<dbReference type="SMART" id="SM00028">
    <property type="entry name" value="TPR"/>
    <property type="match status" value="6"/>
</dbReference>
<dbReference type="Pfam" id="PF13432">
    <property type="entry name" value="TPR_16"/>
    <property type="match status" value="2"/>
</dbReference>
<keyword evidence="4" id="KW-0812">Transmembrane</keyword>
<dbReference type="KEGG" id="hcu:MUN79_10735"/>
<evidence type="ECO:0000313" key="6">
    <source>
        <dbReference type="Proteomes" id="UP000831796"/>
    </source>
</evidence>
<evidence type="ECO:0000256" key="2">
    <source>
        <dbReference type="ARBA" id="ARBA00022803"/>
    </source>
</evidence>
<dbReference type="SUPFAM" id="SSF48452">
    <property type="entry name" value="TPR-like"/>
    <property type="match status" value="1"/>
</dbReference>
<dbReference type="PROSITE" id="PS50005">
    <property type="entry name" value="TPR"/>
    <property type="match status" value="1"/>
</dbReference>
<dbReference type="PANTHER" id="PTHR44943:SF8">
    <property type="entry name" value="TPR REPEAT-CONTAINING PROTEIN MJ0263"/>
    <property type="match status" value="1"/>
</dbReference>
<dbReference type="InterPro" id="IPR013105">
    <property type="entry name" value="TPR_2"/>
</dbReference>
<feature type="transmembrane region" description="Helical" evidence="4">
    <location>
        <begin position="238"/>
        <end position="259"/>
    </location>
</feature>
<name>A0A8T9QDT9_9BACT</name>
<organism evidence="5 6">
    <name type="scientific">Hymenobacter cellulosilyticus</name>
    <dbReference type="NCBI Taxonomy" id="2932248"/>
    <lineage>
        <taxon>Bacteria</taxon>
        <taxon>Pseudomonadati</taxon>
        <taxon>Bacteroidota</taxon>
        <taxon>Cytophagia</taxon>
        <taxon>Cytophagales</taxon>
        <taxon>Hymenobacteraceae</taxon>
        <taxon>Hymenobacter</taxon>
    </lineage>
</organism>
<dbReference type="Gene3D" id="1.25.40.10">
    <property type="entry name" value="Tetratricopeptide repeat domain"/>
    <property type="match status" value="1"/>
</dbReference>
<feature type="transmembrane region" description="Helical" evidence="4">
    <location>
        <begin position="295"/>
        <end position="314"/>
    </location>
</feature>
<keyword evidence="2 3" id="KW-0802">TPR repeat</keyword>